<proteinExistence type="predicted"/>
<dbReference type="NCBIfam" id="TIGR04474">
    <property type="entry name" value="tcm_partner"/>
    <property type="match status" value="1"/>
</dbReference>
<dbReference type="InterPro" id="IPR031009">
    <property type="entry name" value="Tcm_partner"/>
</dbReference>
<dbReference type="AlphaFoldDB" id="A0A1G9S8F2"/>
<name>A0A1G9S8F2_ALLAB</name>
<evidence type="ECO:0000313" key="1">
    <source>
        <dbReference type="EMBL" id="SDM31610.1"/>
    </source>
</evidence>
<gene>
    <name evidence="1" type="ORF">SAMN04489726_0957</name>
</gene>
<dbReference type="Proteomes" id="UP000183376">
    <property type="component" value="Chromosome I"/>
</dbReference>
<protein>
    <submittedName>
        <fullName evidence="1">Three-Cys-motif partner protein</fullName>
    </submittedName>
</protein>
<keyword evidence="2" id="KW-1185">Reference proteome</keyword>
<accession>A0A1G9S8F2</accession>
<sequence length="328" mass="38208">MTRLWGWWTEHKLQILEDYLQAFAVASSGTRERIYLDLFAGLLENRSRENNEEIFGSVHRALKVRPPFTHIQLFELPAAARRLETALRDIAPGRRNIRVHHGDCNRTITSALEELAPVRWAPTFAFVDQYAAEVHWSTLEQVAKFRRGKTKAEMWILFGTSFLPRGLEIGQEHMNAEFGDRLTDMYGSEEWQPIVHAQRRGILSPMEARFELVNLMRWRLERELGYKETHAFTMKNTGGADLYHMIFVSDHHAGNKIMRHLYKKALSRHEEMRQQALTMRRIKRQEASNEAKGLQGLFEVEPSMVRAPNINNSAGYIAEPPREPYQLR</sequence>
<dbReference type="RefSeq" id="WP_156051924.1">
    <property type="nucleotide sequence ID" value="NZ_JOEF01000064.1"/>
</dbReference>
<dbReference type="EMBL" id="LT629701">
    <property type="protein sequence ID" value="SDM31610.1"/>
    <property type="molecule type" value="Genomic_DNA"/>
</dbReference>
<evidence type="ECO:0000313" key="2">
    <source>
        <dbReference type="Proteomes" id="UP000183376"/>
    </source>
</evidence>
<reference evidence="1 2" key="1">
    <citation type="submission" date="2016-10" db="EMBL/GenBank/DDBJ databases">
        <authorList>
            <person name="de Groot N.N."/>
        </authorList>
    </citation>
    <scope>NUCLEOTIDE SEQUENCE [LARGE SCALE GENOMIC DNA]</scope>
    <source>
        <strain evidence="1 2">DSM 44149</strain>
    </source>
</reference>
<dbReference type="OrthoDB" id="3837980at2"/>
<organism evidence="1 2">
    <name type="scientific">Allokutzneria albata</name>
    <name type="common">Kibdelosporangium albatum</name>
    <dbReference type="NCBI Taxonomy" id="211114"/>
    <lineage>
        <taxon>Bacteria</taxon>
        <taxon>Bacillati</taxon>
        <taxon>Actinomycetota</taxon>
        <taxon>Actinomycetes</taxon>
        <taxon>Pseudonocardiales</taxon>
        <taxon>Pseudonocardiaceae</taxon>
        <taxon>Allokutzneria</taxon>
    </lineage>
</organism>
<dbReference type="STRING" id="211114.SAMN04489726_0957"/>